<sequence length="212" mass="24591">MRRFCWRERSEKLNWRLLGGLDVAEVIRRGDPAVLEPYALHVTFARLPSARDPTTRDAWFLVRLLQLAMEYLLFIRARDGDVLEAISEELRQVERERDELVTRTQKWKMKARTGEKQVEKLHQVLQNIAKLLQIHGASPSAVATIETLLTELILERRARQRKRALEKADDSGNDEDEMLRPAVQEARVCGYCGKLFSSAEYLEKHLMLAPIQ</sequence>
<dbReference type="AlphaFoldDB" id="A0A8T1X463"/>
<dbReference type="PANTHER" id="PTHR21502">
    <property type="entry name" value="ZINC FINGER PROTEIN DZIP1"/>
    <property type="match status" value="1"/>
</dbReference>
<comment type="caution">
    <text evidence="4">The sequence shown here is derived from an EMBL/GenBank/DDBJ whole genome shotgun (WGS) entry which is preliminary data.</text>
</comment>
<accession>A0A8T1X463</accession>
<evidence type="ECO:0000313" key="4">
    <source>
        <dbReference type="EMBL" id="KAG7400982.1"/>
    </source>
</evidence>
<dbReference type="InterPro" id="IPR032714">
    <property type="entry name" value="DZIP1_N"/>
</dbReference>
<keyword evidence="5" id="KW-1185">Reference proteome</keyword>
<dbReference type="InterPro" id="IPR051241">
    <property type="entry name" value="DZIP_RILPL"/>
</dbReference>
<dbReference type="GO" id="GO:0005737">
    <property type="term" value="C:cytoplasm"/>
    <property type="evidence" value="ECO:0007669"/>
    <property type="project" value="UniProtKB-SubCell"/>
</dbReference>
<dbReference type="OrthoDB" id="515971at2759"/>
<name>A0A8T1X463_9STRA</name>
<evidence type="ECO:0000259" key="3">
    <source>
        <dbReference type="Pfam" id="PF13815"/>
    </source>
</evidence>
<keyword evidence="1 2" id="KW-0175">Coiled coil</keyword>
<reference evidence="4" key="1">
    <citation type="submission" date="2021-02" db="EMBL/GenBank/DDBJ databases">
        <authorList>
            <person name="Palmer J.M."/>
        </authorList>
    </citation>
    <scope>NUCLEOTIDE SEQUENCE</scope>
    <source>
        <strain evidence="4">SCRP23</strain>
    </source>
</reference>
<feature type="domain" description="Cilium assembly protein DZIP1 N-terminal" evidence="3">
    <location>
        <begin position="4"/>
        <end position="107"/>
    </location>
</feature>
<gene>
    <name evidence="4" type="ORF">PHYBOEH_003572</name>
</gene>
<organism evidence="4 5">
    <name type="scientific">Phytophthora boehmeriae</name>
    <dbReference type="NCBI Taxonomy" id="109152"/>
    <lineage>
        <taxon>Eukaryota</taxon>
        <taxon>Sar</taxon>
        <taxon>Stramenopiles</taxon>
        <taxon>Oomycota</taxon>
        <taxon>Peronosporomycetes</taxon>
        <taxon>Peronosporales</taxon>
        <taxon>Peronosporaceae</taxon>
        <taxon>Phytophthora</taxon>
    </lineage>
</organism>
<dbReference type="GO" id="GO:0008270">
    <property type="term" value="F:zinc ion binding"/>
    <property type="evidence" value="ECO:0007669"/>
    <property type="project" value="UniProtKB-KW"/>
</dbReference>
<feature type="coiled-coil region" evidence="2">
    <location>
        <begin position="83"/>
        <end position="110"/>
    </location>
</feature>
<dbReference type="EMBL" id="JAGDFL010000020">
    <property type="protein sequence ID" value="KAG7400982.1"/>
    <property type="molecule type" value="Genomic_DNA"/>
</dbReference>
<dbReference type="Proteomes" id="UP000693981">
    <property type="component" value="Unassembled WGS sequence"/>
</dbReference>
<evidence type="ECO:0000256" key="1">
    <source>
        <dbReference type="ARBA" id="ARBA00023054"/>
    </source>
</evidence>
<dbReference type="Pfam" id="PF13815">
    <property type="entry name" value="Dzip-like_N"/>
    <property type="match status" value="1"/>
</dbReference>
<protein>
    <recommendedName>
        <fullName evidence="3">Cilium assembly protein DZIP1 N-terminal domain-containing protein</fullName>
    </recommendedName>
</protein>
<proteinExistence type="predicted"/>
<dbReference type="PANTHER" id="PTHR21502:SF3">
    <property type="entry name" value="CILIUM ASSEMBLY PROTEIN DZIP1L"/>
    <property type="match status" value="1"/>
</dbReference>
<evidence type="ECO:0000256" key="2">
    <source>
        <dbReference type="SAM" id="Coils"/>
    </source>
</evidence>
<evidence type="ECO:0000313" key="5">
    <source>
        <dbReference type="Proteomes" id="UP000693981"/>
    </source>
</evidence>